<comment type="caution">
    <text evidence="5">The sequence shown here is derived from an EMBL/GenBank/DDBJ whole genome shotgun (WGS) entry which is preliminary data.</text>
</comment>
<evidence type="ECO:0000259" key="4">
    <source>
        <dbReference type="PROSITE" id="PS50846"/>
    </source>
</evidence>
<dbReference type="NCBIfam" id="NF033794">
    <property type="entry name" value="chaper_CopZ_Eh"/>
    <property type="match status" value="1"/>
</dbReference>
<accession>A0A1L8WPS9</accession>
<dbReference type="FunFam" id="3.30.70.100:FF:000001">
    <property type="entry name" value="ATPase copper transporting beta"/>
    <property type="match status" value="1"/>
</dbReference>
<dbReference type="EMBL" id="JXLB01000006">
    <property type="protein sequence ID" value="OJG83028.1"/>
    <property type="molecule type" value="Genomic_DNA"/>
</dbReference>
<dbReference type="PROSITE" id="PS01047">
    <property type="entry name" value="HMA_1"/>
    <property type="match status" value="1"/>
</dbReference>
<dbReference type="STRING" id="150033.RV14_GL002031"/>
<dbReference type="NCBIfam" id="TIGR00003">
    <property type="entry name" value="copper ion binding protein"/>
    <property type="match status" value="1"/>
</dbReference>
<sequence length="69" mass="7937">MKQEFLIKGMHCNHCVARVEEALRNLEGVKKVKIHLKKEKGLVKFDETSVPLEEICQTINELGYQAEVI</sequence>
<dbReference type="InterPro" id="IPR006121">
    <property type="entry name" value="HMA_dom"/>
</dbReference>
<dbReference type="InterPro" id="IPR017969">
    <property type="entry name" value="Heavy-metal-associated_CS"/>
</dbReference>
<keyword evidence="3" id="KW-0186">Copper</keyword>
<dbReference type="PRINTS" id="PR00942">
    <property type="entry name" value="CUATPASEI"/>
</dbReference>
<proteinExistence type="predicted"/>
<dbReference type="GO" id="GO:0005507">
    <property type="term" value="F:copper ion binding"/>
    <property type="evidence" value="ECO:0007669"/>
    <property type="project" value="InterPro"/>
</dbReference>
<dbReference type="SUPFAM" id="SSF55008">
    <property type="entry name" value="HMA, heavy metal-associated domain"/>
    <property type="match status" value="1"/>
</dbReference>
<organism evidence="5 6">
    <name type="scientific">Enterococcus ratti</name>
    <dbReference type="NCBI Taxonomy" id="150033"/>
    <lineage>
        <taxon>Bacteria</taxon>
        <taxon>Bacillati</taxon>
        <taxon>Bacillota</taxon>
        <taxon>Bacilli</taxon>
        <taxon>Lactobacillales</taxon>
        <taxon>Enterococcaceae</taxon>
        <taxon>Enterococcus</taxon>
    </lineage>
</organism>
<keyword evidence="6" id="KW-1185">Reference proteome</keyword>
<evidence type="ECO:0000256" key="1">
    <source>
        <dbReference type="ARBA" id="ARBA00015313"/>
    </source>
</evidence>
<dbReference type="Gene3D" id="3.30.70.100">
    <property type="match status" value="1"/>
</dbReference>
<dbReference type="RefSeq" id="WP_071855055.1">
    <property type="nucleotide sequence ID" value="NZ_JBCLRY010000002.1"/>
</dbReference>
<evidence type="ECO:0000313" key="6">
    <source>
        <dbReference type="Proteomes" id="UP000182152"/>
    </source>
</evidence>
<evidence type="ECO:0000256" key="2">
    <source>
        <dbReference type="ARBA" id="ARBA00022723"/>
    </source>
</evidence>
<dbReference type="PANTHER" id="PTHR46594">
    <property type="entry name" value="P-TYPE CATION-TRANSPORTING ATPASE"/>
    <property type="match status" value="1"/>
</dbReference>
<dbReference type="InterPro" id="IPR036163">
    <property type="entry name" value="HMA_dom_sf"/>
</dbReference>
<dbReference type="CDD" id="cd00371">
    <property type="entry name" value="HMA"/>
    <property type="match status" value="1"/>
</dbReference>
<evidence type="ECO:0000313" key="5">
    <source>
        <dbReference type="EMBL" id="OJG83028.1"/>
    </source>
</evidence>
<dbReference type="PROSITE" id="PS50846">
    <property type="entry name" value="HMA_2"/>
    <property type="match status" value="1"/>
</dbReference>
<dbReference type="Pfam" id="PF00403">
    <property type="entry name" value="HMA"/>
    <property type="match status" value="1"/>
</dbReference>
<evidence type="ECO:0000256" key="3">
    <source>
        <dbReference type="ARBA" id="ARBA00023008"/>
    </source>
</evidence>
<keyword evidence="2" id="KW-0479">Metal-binding</keyword>
<gene>
    <name evidence="5" type="ORF">RV14_GL002031</name>
</gene>
<dbReference type="AlphaFoldDB" id="A0A1L8WPS9"/>
<dbReference type="PANTHER" id="PTHR46594:SF4">
    <property type="entry name" value="P-TYPE CATION-TRANSPORTING ATPASE"/>
    <property type="match status" value="1"/>
</dbReference>
<protein>
    <recommendedName>
        <fullName evidence="1">Copper chaperone CopZ</fullName>
    </recommendedName>
</protein>
<name>A0A1L8WPS9_9ENTE</name>
<dbReference type="Proteomes" id="UP000182152">
    <property type="component" value="Unassembled WGS sequence"/>
</dbReference>
<reference evidence="5 6" key="1">
    <citation type="submission" date="2014-12" db="EMBL/GenBank/DDBJ databases">
        <title>Draft genome sequences of 29 type strains of Enterococci.</title>
        <authorList>
            <person name="Zhong Z."/>
            <person name="Sun Z."/>
            <person name="Liu W."/>
            <person name="Zhang W."/>
            <person name="Zhang H."/>
        </authorList>
    </citation>
    <scope>NUCLEOTIDE SEQUENCE [LARGE SCALE GENOMIC DNA]</scope>
    <source>
        <strain evidence="5 6">DSM 15687</strain>
    </source>
</reference>
<feature type="domain" description="HMA" evidence="4">
    <location>
        <begin position="1"/>
        <end position="67"/>
    </location>
</feature>
<dbReference type="InterPro" id="IPR006122">
    <property type="entry name" value="HMA_Cu_ion-bd"/>
</dbReference>